<sequence>MASNGELKNVPTIKAYKNPDWLGAPTSRHIRIMCELYEPMKRLDAHSIDNYFIIVGSHLVMHPEDRVKHIAGLEQQLKKITSEEEVEAVQAKLRFAKKMQNMDKFYSMALELGKKLGEWNKERAASGKPSYHVSTGGGPGIMEAANRGAHEAGETTLGFGASRPEWGSLNRYVSEEGAFEFHYFFMRKFWMAYKCMGLVVMPGGQGKTEGSVESEIRTVCKGSTRAGSAGFGSLDELFEMLVLLQTKKITHPMPIILLGAEHWKKAINFDYLLECGMLTQSHLDMLVFKDSAEDAFQYLVESVRKAEESGETEQVETAKRRRLENKPSTPATPSKKDR</sequence>
<dbReference type="PANTHER" id="PTHR43393:SF3">
    <property type="entry name" value="LYSINE DECARBOXYLASE-LIKE PROTEIN"/>
    <property type="match status" value="1"/>
</dbReference>
<dbReference type="InterPro" id="IPR052341">
    <property type="entry name" value="LOG_family_nucleotidases"/>
</dbReference>
<dbReference type="Gene3D" id="3.40.50.450">
    <property type="match status" value="2"/>
</dbReference>
<keyword evidence="3" id="KW-1185">Reference proteome</keyword>
<reference evidence="2 3" key="1">
    <citation type="submission" date="2024-02" db="EMBL/GenBank/DDBJ databases">
        <authorList>
            <person name="Chen Y."/>
            <person name="Shah S."/>
            <person name="Dougan E. K."/>
            <person name="Thang M."/>
            <person name="Chan C."/>
        </authorList>
    </citation>
    <scope>NUCLEOTIDE SEQUENCE [LARGE SCALE GENOMIC DNA]</scope>
</reference>
<dbReference type="EMBL" id="CAXAMM010020280">
    <property type="protein sequence ID" value="CAK9047589.1"/>
    <property type="molecule type" value="Genomic_DNA"/>
</dbReference>
<evidence type="ECO:0008006" key="4">
    <source>
        <dbReference type="Google" id="ProtNLM"/>
    </source>
</evidence>
<evidence type="ECO:0000313" key="2">
    <source>
        <dbReference type="EMBL" id="CAK9047589.1"/>
    </source>
</evidence>
<gene>
    <name evidence="2" type="ORF">SCF082_LOCUS26644</name>
</gene>
<protein>
    <recommendedName>
        <fullName evidence="4">AMP nucleosidase</fullName>
    </recommendedName>
</protein>
<feature type="region of interest" description="Disordered" evidence="1">
    <location>
        <begin position="304"/>
        <end position="338"/>
    </location>
</feature>
<dbReference type="Pfam" id="PF03641">
    <property type="entry name" value="Lysine_decarbox"/>
    <property type="match status" value="2"/>
</dbReference>
<accession>A0ABP0MBT7</accession>
<organism evidence="2 3">
    <name type="scientific">Durusdinium trenchii</name>
    <dbReference type="NCBI Taxonomy" id="1381693"/>
    <lineage>
        <taxon>Eukaryota</taxon>
        <taxon>Sar</taxon>
        <taxon>Alveolata</taxon>
        <taxon>Dinophyceae</taxon>
        <taxon>Suessiales</taxon>
        <taxon>Symbiodiniaceae</taxon>
        <taxon>Durusdinium</taxon>
    </lineage>
</organism>
<name>A0ABP0MBT7_9DINO</name>
<evidence type="ECO:0000256" key="1">
    <source>
        <dbReference type="SAM" id="MobiDB-lite"/>
    </source>
</evidence>
<comment type="caution">
    <text evidence="2">The sequence shown here is derived from an EMBL/GenBank/DDBJ whole genome shotgun (WGS) entry which is preliminary data.</text>
</comment>
<dbReference type="Proteomes" id="UP001642464">
    <property type="component" value="Unassembled WGS sequence"/>
</dbReference>
<dbReference type="InterPro" id="IPR031100">
    <property type="entry name" value="LOG_fam"/>
</dbReference>
<proteinExistence type="predicted"/>
<dbReference type="PANTHER" id="PTHR43393">
    <property type="entry name" value="CYTOKININ RIBOSIDE 5'-MONOPHOSPHATE PHOSPHORIBOHYDROLASE"/>
    <property type="match status" value="1"/>
</dbReference>
<evidence type="ECO:0000313" key="3">
    <source>
        <dbReference type="Proteomes" id="UP001642464"/>
    </source>
</evidence>
<dbReference type="SUPFAM" id="SSF102405">
    <property type="entry name" value="MCP/YpsA-like"/>
    <property type="match status" value="2"/>
</dbReference>